<feature type="transmembrane region" description="Helical" evidence="11">
    <location>
        <begin position="74"/>
        <end position="93"/>
    </location>
</feature>
<name>A0A1H2BFD3_9ACTN</name>
<comment type="catalytic activity">
    <reaction evidence="1">
        <text>ATP + protein L-histidine = ADP + protein N-phospho-L-histidine.</text>
        <dbReference type="EC" id="2.7.13.3"/>
    </reaction>
</comment>
<dbReference type="Gene3D" id="1.10.287.130">
    <property type="match status" value="1"/>
</dbReference>
<evidence type="ECO:0000256" key="8">
    <source>
        <dbReference type="ARBA" id="ARBA00022840"/>
    </source>
</evidence>
<keyword evidence="9" id="KW-0902">Two-component regulatory system</keyword>
<evidence type="ECO:0000259" key="13">
    <source>
        <dbReference type="PROSITE" id="PS50110"/>
    </source>
</evidence>
<proteinExistence type="predicted"/>
<dbReference type="InterPro" id="IPR036097">
    <property type="entry name" value="HisK_dim/P_sf"/>
</dbReference>
<dbReference type="GO" id="GO:0006355">
    <property type="term" value="P:regulation of DNA-templated transcription"/>
    <property type="evidence" value="ECO:0007669"/>
    <property type="project" value="InterPro"/>
</dbReference>
<dbReference type="InterPro" id="IPR036890">
    <property type="entry name" value="HATPase_C_sf"/>
</dbReference>
<feature type="domain" description="Histidine kinase" evidence="12">
    <location>
        <begin position="280"/>
        <end position="503"/>
    </location>
</feature>
<dbReference type="SUPFAM" id="SSF47384">
    <property type="entry name" value="Homodimeric domain of signal transducing histidine kinase"/>
    <property type="match status" value="1"/>
</dbReference>
<evidence type="ECO:0000256" key="11">
    <source>
        <dbReference type="SAM" id="Phobius"/>
    </source>
</evidence>
<dbReference type="InterPro" id="IPR003594">
    <property type="entry name" value="HATPase_dom"/>
</dbReference>
<protein>
    <recommendedName>
        <fullName evidence="3">histidine kinase</fullName>
        <ecNumber evidence="3">2.7.13.3</ecNumber>
    </recommendedName>
</protein>
<dbReference type="Gene3D" id="3.30.565.10">
    <property type="entry name" value="Histidine kinase-like ATPase, C-terminal domain"/>
    <property type="match status" value="1"/>
</dbReference>
<evidence type="ECO:0000313" key="17">
    <source>
        <dbReference type="Proteomes" id="UP000198688"/>
    </source>
</evidence>
<keyword evidence="8" id="KW-0067">ATP-binding</keyword>
<dbReference type="InterPro" id="IPR001610">
    <property type="entry name" value="PAC"/>
</dbReference>
<keyword evidence="11" id="KW-0812">Transmembrane</keyword>
<dbReference type="InterPro" id="IPR005467">
    <property type="entry name" value="His_kinase_dom"/>
</dbReference>
<dbReference type="PROSITE" id="PS50113">
    <property type="entry name" value="PAC"/>
    <property type="match status" value="1"/>
</dbReference>
<keyword evidence="17" id="KW-1185">Reference proteome</keyword>
<dbReference type="SUPFAM" id="SSF55874">
    <property type="entry name" value="ATPase domain of HSP90 chaperone/DNA topoisomerase II/histidine kinase"/>
    <property type="match status" value="1"/>
</dbReference>
<dbReference type="InterPro" id="IPR013767">
    <property type="entry name" value="PAS_fold"/>
</dbReference>
<dbReference type="SMART" id="SM00086">
    <property type="entry name" value="PAC"/>
    <property type="match status" value="1"/>
</dbReference>
<evidence type="ECO:0000256" key="10">
    <source>
        <dbReference type="PROSITE-ProRule" id="PRU00169"/>
    </source>
</evidence>
<evidence type="ECO:0000256" key="5">
    <source>
        <dbReference type="ARBA" id="ARBA00022679"/>
    </source>
</evidence>
<evidence type="ECO:0000259" key="14">
    <source>
        <dbReference type="PROSITE" id="PS50112"/>
    </source>
</evidence>
<dbReference type="GO" id="GO:0005524">
    <property type="term" value="F:ATP binding"/>
    <property type="evidence" value="ECO:0007669"/>
    <property type="project" value="UniProtKB-KW"/>
</dbReference>
<evidence type="ECO:0000259" key="12">
    <source>
        <dbReference type="PROSITE" id="PS50109"/>
    </source>
</evidence>
<evidence type="ECO:0000256" key="3">
    <source>
        <dbReference type="ARBA" id="ARBA00012438"/>
    </source>
</evidence>
<feature type="modified residue" description="4-aspartylphosphate" evidence="10">
    <location>
        <position position="573"/>
    </location>
</feature>
<dbReference type="SMART" id="SM00091">
    <property type="entry name" value="PAS"/>
    <property type="match status" value="1"/>
</dbReference>
<dbReference type="SMART" id="SM00387">
    <property type="entry name" value="HATPase_c"/>
    <property type="match status" value="1"/>
</dbReference>
<feature type="domain" description="PAS" evidence="14">
    <location>
        <begin position="135"/>
        <end position="178"/>
    </location>
</feature>
<dbReference type="PROSITE" id="PS50112">
    <property type="entry name" value="PAS"/>
    <property type="match status" value="1"/>
</dbReference>
<dbReference type="EC" id="2.7.13.3" evidence="3"/>
<dbReference type="AlphaFoldDB" id="A0A1H2BFD3"/>
<dbReference type="InterPro" id="IPR035965">
    <property type="entry name" value="PAS-like_dom_sf"/>
</dbReference>
<dbReference type="OrthoDB" id="9764154at2"/>
<dbReference type="EMBL" id="LT629758">
    <property type="protein sequence ID" value="SDT56609.1"/>
    <property type="molecule type" value="Genomic_DNA"/>
</dbReference>
<gene>
    <name evidence="16" type="ORF">SAMN04489716_4552</name>
</gene>
<feature type="transmembrane region" description="Helical" evidence="11">
    <location>
        <begin position="6"/>
        <end position="24"/>
    </location>
</feature>
<dbReference type="GO" id="GO:0005886">
    <property type="term" value="C:plasma membrane"/>
    <property type="evidence" value="ECO:0007669"/>
    <property type="project" value="UniProtKB-SubCell"/>
</dbReference>
<dbReference type="PROSITE" id="PS50110">
    <property type="entry name" value="RESPONSE_REGULATORY"/>
    <property type="match status" value="1"/>
</dbReference>
<accession>A0A1H2BFD3</accession>
<dbReference type="InterPro" id="IPR004358">
    <property type="entry name" value="Sig_transdc_His_kin-like_C"/>
</dbReference>
<evidence type="ECO:0000256" key="1">
    <source>
        <dbReference type="ARBA" id="ARBA00000085"/>
    </source>
</evidence>
<keyword evidence="5" id="KW-0808">Transferase</keyword>
<keyword evidence="6" id="KW-0547">Nucleotide-binding</keyword>
<dbReference type="Pfam" id="PF02518">
    <property type="entry name" value="HATPase_c"/>
    <property type="match status" value="1"/>
</dbReference>
<evidence type="ECO:0000256" key="7">
    <source>
        <dbReference type="ARBA" id="ARBA00022777"/>
    </source>
</evidence>
<dbReference type="SUPFAM" id="SSF55785">
    <property type="entry name" value="PYP-like sensor domain (PAS domain)"/>
    <property type="match status" value="1"/>
</dbReference>
<dbReference type="InterPro" id="IPR000700">
    <property type="entry name" value="PAS-assoc_C"/>
</dbReference>
<dbReference type="SMART" id="SM00448">
    <property type="entry name" value="REC"/>
    <property type="match status" value="1"/>
</dbReference>
<dbReference type="PANTHER" id="PTHR43065:SF46">
    <property type="entry name" value="C4-DICARBOXYLATE TRANSPORT SENSOR PROTEIN DCTB"/>
    <property type="match status" value="1"/>
</dbReference>
<keyword evidence="4 10" id="KW-0597">Phosphoprotein</keyword>
<dbReference type="NCBIfam" id="TIGR00229">
    <property type="entry name" value="sensory_box"/>
    <property type="match status" value="1"/>
</dbReference>
<evidence type="ECO:0000256" key="6">
    <source>
        <dbReference type="ARBA" id="ARBA00022741"/>
    </source>
</evidence>
<evidence type="ECO:0000256" key="2">
    <source>
        <dbReference type="ARBA" id="ARBA00004236"/>
    </source>
</evidence>
<dbReference type="SMART" id="SM00388">
    <property type="entry name" value="HisKA"/>
    <property type="match status" value="1"/>
</dbReference>
<keyword evidence="11" id="KW-0472">Membrane</keyword>
<evidence type="ECO:0000259" key="15">
    <source>
        <dbReference type="PROSITE" id="PS50113"/>
    </source>
</evidence>
<dbReference type="InterPro" id="IPR011006">
    <property type="entry name" value="CheY-like_superfamily"/>
</dbReference>
<dbReference type="Pfam" id="PF00072">
    <property type="entry name" value="Response_reg"/>
    <property type="match status" value="1"/>
</dbReference>
<organism evidence="16 17">
    <name type="scientific">Actinoplanes derwentensis</name>
    <dbReference type="NCBI Taxonomy" id="113562"/>
    <lineage>
        <taxon>Bacteria</taxon>
        <taxon>Bacillati</taxon>
        <taxon>Actinomycetota</taxon>
        <taxon>Actinomycetes</taxon>
        <taxon>Micromonosporales</taxon>
        <taxon>Micromonosporaceae</taxon>
        <taxon>Actinoplanes</taxon>
    </lineage>
</organism>
<feature type="domain" description="Response regulatory" evidence="13">
    <location>
        <begin position="524"/>
        <end position="638"/>
    </location>
</feature>
<dbReference type="Gene3D" id="3.40.50.2300">
    <property type="match status" value="1"/>
</dbReference>
<dbReference type="Pfam" id="PF00989">
    <property type="entry name" value="PAS"/>
    <property type="match status" value="1"/>
</dbReference>
<dbReference type="STRING" id="113562.SAMN04489716_4552"/>
<evidence type="ECO:0000313" key="16">
    <source>
        <dbReference type="EMBL" id="SDT56609.1"/>
    </source>
</evidence>
<dbReference type="GO" id="GO:0000155">
    <property type="term" value="F:phosphorelay sensor kinase activity"/>
    <property type="evidence" value="ECO:0007669"/>
    <property type="project" value="InterPro"/>
</dbReference>
<dbReference type="Gene3D" id="3.30.450.20">
    <property type="entry name" value="PAS domain"/>
    <property type="match status" value="1"/>
</dbReference>
<dbReference type="SUPFAM" id="SSF52172">
    <property type="entry name" value="CheY-like"/>
    <property type="match status" value="1"/>
</dbReference>
<feature type="domain" description="PAC" evidence="15">
    <location>
        <begin position="208"/>
        <end position="260"/>
    </location>
</feature>
<reference evidence="16 17" key="1">
    <citation type="submission" date="2016-10" db="EMBL/GenBank/DDBJ databases">
        <authorList>
            <person name="de Groot N.N."/>
        </authorList>
    </citation>
    <scope>NUCLEOTIDE SEQUENCE [LARGE SCALE GENOMIC DNA]</scope>
    <source>
        <strain evidence="16 17">DSM 43941</strain>
    </source>
</reference>
<evidence type="ECO:0000256" key="4">
    <source>
        <dbReference type="ARBA" id="ARBA00022553"/>
    </source>
</evidence>
<dbReference type="Proteomes" id="UP000198688">
    <property type="component" value="Chromosome I"/>
</dbReference>
<dbReference type="PROSITE" id="PS50109">
    <property type="entry name" value="HIS_KIN"/>
    <property type="match status" value="1"/>
</dbReference>
<keyword evidence="7" id="KW-0418">Kinase</keyword>
<feature type="transmembrane region" description="Helical" evidence="11">
    <location>
        <begin position="36"/>
        <end position="54"/>
    </location>
</feature>
<dbReference type="PANTHER" id="PTHR43065">
    <property type="entry name" value="SENSOR HISTIDINE KINASE"/>
    <property type="match status" value="1"/>
</dbReference>
<evidence type="ECO:0000256" key="9">
    <source>
        <dbReference type="ARBA" id="ARBA00023012"/>
    </source>
</evidence>
<dbReference type="InterPro" id="IPR001789">
    <property type="entry name" value="Sig_transdc_resp-reg_receiver"/>
</dbReference>
<dbReference type="PRINTS" id="PR00344">
    <property type="entry name" value="BCTRLSENSOR"/>
</dbReference>
<dbReference type="InterPro" id="IPR003661">
    <property type="entry name" value="HisK_dim/P_dom"/>
</dbReference>
<keyword evidence="11" id="KW-1133">Transmembrane helix</keyword>
<comment type="subcellular location">
    <subcellularLocation>
        <location evidence="2">Cell membrane</location>
    </subcellularLocation>
</comment>
<dbReference type="CDD" id="cd00130">
    <property type="entry name" value="PAS"/>
    <property type="match status" value="1"/>
</dbReference>
<sequence length="650" mass="69535">MFLLANLVIMAAYVAVMVSIVVPLTRARQLWSNKLATATAMIFFSCAVGHGFHAAMTFRMMTAPPDHHLSSPGWSWGSALWDVCTAAVGVYYWSLRRGYGVLMQTGAMYVDPWGQRRLDEAETREQAAQEMAAAHQATLATVVADSADAIIGVTPQGVITAWNGGAERIFGYAASEVLAGPATVLADADGAGQQTEMLARILSGEGSFSYEGRRVRKDGSPVEVAFTVTPVKDQAGTMIGVSVIGRDVTAAKETAERERIVQERTDQAKRMESLGNLAGGVAHDFNNILAIIANYTDFVIAETRDQPHVQADLEHVRTAVERATSLTRQLLTFTRGDTVQLRDVDLNAAVAEVHSVLDRTIGVHITLIAVPTAEPLSIHADPGQIHQILLNLALNARDAMPDGGTLVLEAGLADVDGQELNMQPPLPAGRYARLSVSDTGEGMSPEVAARIFEPFFTTKPRGRGTGLGLATVYGIVTEAGGSINVYSDLGVGTTFRIYLPVSTGSVAAPSPVRKAEPPRGAGRIVLVVEDEVPLARIVARILNDAGYLALTANDGAEALRLFETHGCDLLLTDVIMPEVTGPRLAELTRAQRPGLPVLFMSGYSNGLLGTTHVLDEGIAFIEKPFTGRDLLHKVADTLHRTDMTIVMGDR</sequence>
<dbReference type="InterPro" id="IPR000014">
    <property type="entry name" value="PAS"/>
</dbReference>